<dbReference type="PANTHER" id="PTHR14917">
    <property type="entry name" value="SPERMATOGENESIS-ASSOCIATED PROTEIN 7"/>
    <property type="match status" value="1"/>
</dbReference>
<feature type="compositionally biased region" description="Polar residues" evidence="2">
    <location>
        <begin position="93"/>
        <end position="103"/>
    </location>
</feature>
<evidence type="ECO:0000313" key="5">
    <source>
        <dbReference type="EMBL" id="CAF3675252.1"/>
    </source>
</evidence>
<feature type="compositionally biased region" description="Acidic residues" evidence="2">
    <location>
        <begin position="607"/>
        <end position="623"/>
    </location>
</feature>
<dbReference type="InterPro" id="IPR029357">
    <property type="entry name" value="SPATA7"/>
</dbReference>
<dbReference type="Proteomes" id="UP000663823">
    <property type="component" value="Unassembled WGS sequence"/>
</dbReference>
<evidence type="ECO:0000313" key="3">
    <source>
        <dbReference type="EMBL" id="CAF1165859.1"/>
    </source>
</evidence>
<dbReference type="GO" id="GO:0005930">
    <property type="term" value="C:axoneme"/>
    <property type="evidence" value="ECO:0007669"/>
    <property type="project" value="TreeGrafter"/>
</dbReference>
<dbReference type="GO" id="GO:0000226">
    <property type="term" value="P:microtubule cytoskeleton organization"/>
    <property type="evidence" value="ECO:0007669"/>
    <property type="project" value="TreeGrafter"/>
</dbReference>
<organism evidence="5 6">
    <name type="scientific">Rotaria sordida</name>
    <dbReference type="NCBI Taxonomy" id="392033"/>
    <lineage>
        <taxon>Eukaryota</taxon>
        <taxon>Metazoa</taxon>
        <taxon>Spiralia</taxon>
        <taxon>Gnathifera</taxon>
        <taxon>Rotifera</taxon>
        <taxon>Eurotatoria</taxon>
        <taxon>Bdelloidea</taxon>
        <taxon>Philodinida</taxon>
        <taxon>Philodinidae</taxon>
        <taxon>Rotaria</taxon>
    </lineage>
</organism>
<name>A0A818SNI9_9BILA</name>
<evidence type="ECO:0000256" key="2">
    <source>
        <dbReference type="SAM" id="MobiDB-lite"/>
    </source>
</evidence>
<feature type="compositionally biased region" description="Low complexity" evidence="2">
    <location>
        <begin position="104"/>
        <end position="118"/>
    </location>
</feature>
<feature type="region of interest" description="Disordered" evidence="2">
    <location>
        <begin position="93"/>
        <end position="129"/>
    </location>
</feature>
<dbReference type="PANTHER" id="PTHR14917:SF4">
    <property type="entry name" value="SPERMATOGENESIS-ASSOCIATED 7"/>
    <property type="match status" value="1"/>
</dbReference>
<dbReference type="Pfam" id="PF15244">
    <property type="entry name" value="HSD3"/>
    <property type="match status" value="1"/>
</dbReference>
<feature type="compositionally biased region" description="Polar residues" evidence="2">
    <location>
        <begin position="392"/>
        <end position="422"/>
    </location>
</feature>
<dbReference type="EMBL" id="CAJNOO010001524">
    <property type="protein sequence ID" value="CAF1165859.1"/>
    <property type="molecule type" value="Genomic_DNA"/>
</dbReference>
<dbReference type="AlphaFoldDB" id="A0A818SNI9"/>
<feature type="compositionally biased region" description="Polar residues" evidence="2">
    <location>
        <begin position="119"/>
        <end position="129"/>
    </location>
</feature>
<comment type="caution">
    <text evidence="5">The sequence shown here is derived from an EMBL/GenBank/DDBJ whole genome shotgun (WGS) entry which is preliminary data.</text>
</comment>
<sequence length="660" mass="76255">MSSTDLLSSTLSWPGKGLYGLKSSVLQTTENNLVKQGIVSDHMRHHYRRLHNARSAVDSKPPKALILGQKCRDRARKEMVQMAYTQNILDQFSNENQQNTPRTRASQSARSRRIVQSQPTTFRARSRSIESSRMMTRSLTMNGSMQNLNQNNLNQNDIANKLFGDGVFSQALTAMAALGKMTSTARNKSSADVLDKHPDHFSQPKPTEHQPRLVKRDGPSILRNNRTYYNPPRKTKSQIPKQQINTQQEIIVDENKQKEDEQLALSIRRVREQLNKSLELRQTVEKKIKKAKATPMTNSIPRKQSDLVLKQFGLTERERLQYVRFMQEITDAIIRNNYTTESAIEKLFEIYIDRNRGKLNENRLRDLLEALKDDLGVQTSRKVDTYSSVNKATTYDNEPLPSQTPIATRKNSLISTSKTSYGDTRRPSYGDTRRPSYGDTRRPSYGDTRRPSYGDTRRPSYGDTRRPSYDNTRRPSYDINALLPWESENDIDKQPIIMQRTSEKSQLNTLTQNPLDDDYLFSSSLTTIKPKPRLSVQTNIDNHDQLHDIPNTQTTESESTIPMNFNATIRKPMNDLHNVDWFTDSQPTKTTNQKSLPYDIEEHHIEEEEEEQQQQQEEEDVVDDHEQQSPSPELRNHPELSTYDSNDFEENDNEIDNFEQ</sequence>
<proteinExistence type="predicted"/>
<feature type="region of interest" description="Disordered" evidence="2">
    <location>
        <begin position="602"/>
        <end position="660"/>
    </location>
</feature>
<protein>
    <recommendedName>
        <fullName evidence="7">Spermatogenesis-associated protein 7 homolog</fullName>
    </recommendedName>
</protein>
<dbReference type="Proteomes" id="UP000663874">
    <property type="component" value="Unassembled WGS sequence"/>
</dbReference>
<feature type="compositionally biased region" description="Basic and acidic residues" evidence="2">
    <location>
        <begin position="193"/>
        <end position="218"/>
    </location>
</feature>
<feature type="compositionally biased region" description="Basic and acidic residues" evidence="2">
    <location>
        <begin position="423"/>
        <end position="476"/>
    </location>
</feature>
<evidence type="ECO:0000313" key="4">
    <source>
        <dbReference type="EMBL" id="CAF3558670.1"/>
    </source>
</evidence>
<feature type="compositionally biased region" description="Acidic residues" evidence="2">
    <location>
        <begin position="646"/>
        <end position="660"/>
    </location>
</feature>
<dbReference type="GO" id="GO:0036064">
    <property type="term" value="C:ciliary basal body"/>
    <property type="evidence" value="ECO:0007669"/>
    <property type="project" value="TreeGrafter"/>
</dbReference>
<accession>A0A818SNI9</accession>
<feature type="region of interest" description="Disordered" evidence="2">
    <location>
        <begin position="188"/>
        <end position="243"/>
    </location>
</feature>
<gene>
    <name evidence="5" type="ORF">FNK824_LOCUS7470</name>
    <name evidence="4" type="ORF">OTI717_LOCUS4685</name>
    <name evidence="3" type="ORF">RFH988_LOCUS22692</name>
</gene>
<dbReference type="EMBL" id="CAJOAX010000288">
    <property type="protein sequence ID" value="CAF3558670.1"/>
    <property type="molecule type" value="Genomic_DNA"/>
</dbReference>
<reference evidence="5" key="1">
    <citation type="submission" date="2021-02" db="EMBL/GenBank/DDBJ databases">
        <authorList>
            <person name="Nowell W R."/>
        </authorList>
    </citation>
    <scope>NUCLEOTIDE SEQUENCE</scope>
</reference>
<evidence type="ECO:0000313" key="6">
    <source>
        <dbReference type="Proteomes" id="UP000663874"/>
    </source>
</evidence>
<evidence type="ECO:0000256" key="1">
    <source>
        <dbReference type="SAM" id="Coils"/>
    </source>
</evidence>
<dbReference type="OrthoDB" id="6263678at2759"/>
<feature type="region of interest" description="Disordered" evidence="2">
    <location>
        <begin position="392"/>
        <end position="476"/>
    </location>
</feature>
<keyword evidence="1" id="KW-0175">Coiled coil</keyword>
<feature type="coiled-coil region" evidence="1">
    <location>
        <begin position="267"/>
        <end position="294"/>
    </location>
</feature>
<evidence type="ECO:0008006" key="7">
    <source>
        <dbReference type="Google" id="ProtNLM"/>
    </source>
</evidence>
<dbReference type="Proteomes" id="UP000663882">
    <property type="component" value="Unassembled WGS sequence"/>
</dbReference>
<dbReference type="EMBL" id="CAJOBE010000695">
    <property type="protein sequence ID" value="CAF3675252.1"/>
    <property type="molecule type" value="Genomic_DNA"/>
</dbReference>